<evidence type="ECO:0000313" key="1">
    <source>
        <dbReference type="EMBL" id="GBL84516.1"/>
    </source>
</evidence>
<sequence>MQKNEDLKANEKVCIGNKDKYYERKFNDKLERETSATKRERKFESQVSTFACDNFEKMCYSSIYVKKLTNDCNVELEEGTALVVSIAKEGGGNIDDLSFNLEIERRKTKKVEPYNPKHKTNFTAPKNCVSYWDSKIMTEQDRIVFDRLAVLISGVQDFKEGKLLSVPAILDGTAESQANKVFEIIQEWGFSENISALCFDTTASNIG</sequence>
<protein>
    <submittedName>
        <fullName evidence="1">Uncharacterized protein</fullName>
    </submittedName>
</protein>
<dbReference type="EMBL" id="BGPR01000037">
    <property type="protein sequence ID" value="GBL84516.1"/>
    <property type="molecule type" value="Genomic_DNA"/>
</dbReference>
<proteinExistence type="predicted"/>
<comment type="caution">
    <text evidence="1">The sequence shown here is derived from an EMBL/GenBank/DDBJ whole genome shotgun (WGS) entry which is preliminary data.</text>
</comment>
<organism evidence="1 2">
    <name type="scientific">Araneus ventricosus</name>
    <name type="common">Orbweaver spider</name>
    <name type="synonym">Epeira ventricosa</name>
    <dbReference type="NCBI Taxonomy" id="182803"/>
    <lineage>
        <taxon>Eukaryota</taxon>
        <taxon>Metazoa</taxon>
        <taxon>Ecdysozoa</taxon>
        <taxon>Arthropoda</taxon>
        <taxon>Chelicerata</taxon>
        <taxon>Arachnida</taxon>
        <taxon>Araneae</taxon>
        <taxon>Araneomorphae</taxon>
        <taxon>Entelegynae</taxon>
        <taxon>Araneoidea</taxon>
        <taxon>Araneidae</taxon>
        <taxon>Araneus</taxon>
    </lineage>
</organism>
<keyword evidence="2" id="KW-1185">Reference proteome</keyword>
<dbReference type="AlphaFoldDB" id="A0A4Y2AZQ8"/>
<accession>A0A4Y2AZQ8</accession>
<gene>
    <name evidence="1" type="ORF">AVEN_117255_1</name>
</gene>
<evidence type="ECO:0000313" key="2">
    <source>
        <dbReference type="Proteomes" id="UP000499080"/>
    </source>
</evidence>
<dbReference type="Proteomes" id="UP000499080">
    <property type="component" value="Unassembled WGS sequence"/>
</dbReference>
<dbReference type="OrthoDB" id="8374193at2759"/>
<name>A0A4Y2AZQ8_ARAVE</name>
<reference evidence="1 2" key="1">
    <citation type="journal article" date="2019" name="Sci. Rep.">
        <title>Orb-weaving spider Araneus ventricosus genome elucidates the spidroin gene catalogue.</title>
        <authorList>
            <person name="Kono N."/>
            <person name="Nakamura H."/>
            <person name="Ohtoshi R."/>
            <person name="Moran D.A.P."/>
            <person name="Shinohara A."/>
            <person name="Yoshida Y."/>
            <person name="Fujiwara M."/>
            <person name="Mori M."/>
            <person name="Tomita M."/>
            <person name="Arakawa K."/>
        </authorList>
    </citation>
    <scope>NUCLEOTIDE SEQUENCE [LARGE SCALE GENOMIC DNA]</scope>
</reference>